<keyword evidence="2" id="KW-1185">Reference proteome</keyword>
<accession>A0ACC0AZG9</accession>
<sequence>MLSDSNSSSDDDQNPKPDATSIDQSLDAIENQLASISMSQSVSEFESESEHGIHEEETTELNHQDFRNGSLSEIDQLSLHNSVPEEVSRSEKDVDEPKASSSRLWTNAVEEEEVEAPSSPSSSGYAGERGSSSSASGILEVNNDGEIDAVRNDGEFDEVSDSQAPWVPGKRHGDEDDASISWRKRKKHFFVLSHSGKPIYSRSVIAAQLFLFHCSIGYGDEHKLAGFSATLQAIISFVENGGDRVKLVRAGKHQVIFLVKGPIYLVCISCTEEPYESLRGQLELLYGQMILILTKSVNRCFEKNPKFDMTPLLGGTDVVFSSLIHSFGWNPATFLHAYTCLPLAYATRQAAGAILQDVADSGVLFAILMCRHKVISLVGAQKASLHPDDMLLLSNFVMSSESFRTSESFSPICLPRYNPMAFLYAYVHYLDVETYLILLTTSSDAFYHLKDCRIRIETVLLKSNVLVEVQRSVVEGGMHVEDLPVDPASRSGTVSHLGQPRIPTGPPERFKEVFHGIGGPAGLWHFIYRSIYLDQYVASEFSSPISSLQQQKRLYRAYQKLYTSMHDKGVGPHKTQFRRDENYVMLCWVTQDFELYATFDPLADKALAIKICNRVCQWVKDVENEIFLLGASPFSW</sequence>
<protein>
    <submittedName>
        <fullName evidence="1">Uncharacterized protein</fullName>
    </submittedName>
</protein>
<comment type="caution">
    <text evidence="1">The sequence shown here is derived from an EMBL/GenBank/DDBJ whole genome shotgun (WGS) entry which is preliminary data.</text>
</comment>
<evidence type="ECO:0000313" key="2">
    <source>
        <dbReference type="Proteomes" id="UP001060085"/>
    </source>
</evidence>
<dbReference type="Proteomes" id="UP001060085">
    <property type="component" value="Linkage Group LG04"/>
</dbReference>
<gene>
    <name evidence="1" type="ORF">M9H77_16118</name>
</gene>
<evidence type="ECO:0000313" key="1">
    <source>
        <dbReference type="EMBL" id="KAI5666265.1"/>
    </source>
</evidence>
<proteinExistence type="predicted"/>
<name>A0ACC0AZG9_CATRO</name>
<reference evidence="2" key="1">
    <citation type="journal article" date="2023" name="Nat. Plants">
        <title>Single-cell RNA sequencing provides a high-resolution roadmap for understanding the multicellular compartmentation of specialized metabolism.</title>
        <authorList>
            <person name="Sun S."/>
            <person name="Shen X."/>
            <person name="Li Y."/>
            <person name="Li Y."/>
            <person name="Wang S."/>
            <person name="Li R."/>
            <person name="Zhang H."/>
            <person name="Shen G."/>
            <person name="Guo B."/>
            <person name="Wei J."/>
            <person name="Xu J."/>
            <person name="St-Pierre B."/>
            <person name="Chen S."/>
            <person name="Sun C."/>
        </authorList>
    </citation>
    <scope>NUCLEOTIDE SEQUENCE [LARGE SCALE GENOMIC DNA]</scope>
</reference>
<dbReference type="EMBL" id="CM044704">
    <property type="protein sequence ID" value="KAI5666265.1"/>
    <property type="molecule type" value="Genomic_DNA"/>
</dbReference>
<organism evidence="1 2">
    <name type="scientific">Catharanthus roseus</name>
    <name type="common">Madagascar periwinkle</name>
    <name type="synonym">Vinca rosea</name>
    <dbReference type="NCBI Taxonomy" id="4058"/>
    <lineage>
        <taxon>Eukaryota</taxon>
        <taxon>Viridiplantae</taxon>
        <taxon>Streptophyta</taxon>
        <taxon>Embryophyta</taxon>
        <taxon>Tracheophyta</taxon>
        <taxon>Spermatophyta</taxon>
        <taxon>Magnoliopsida</taxon>
        <taxon>eudicotyledons</taxon>
        <taxon>Gunneridae</taxon>
        <taxon>Pentapetalae</taxon>
        <taxon>asterids</taxon>
        <taxon>lamiids</taxon>
        <taxon>Gentianales</taxon>
        <taxon>Apocynaceae</taxon>
        <taxon>Rauvolfioideae</taxon>
        <taxon>Vinceae</taxon>
        <taxon>Catharanthinae</taxon>
        <taxon>Catharanthus</taxon>
    </lineage>
</organism>